<keyword evidence="2" id="KW-1185">Reference proteome</keyword>
<dbReference type="Proteomes" id="UP001500067">
    <property type="component" value="Unassembled WGS sequence"/>
</dbReference>
<sequence>MQKANGDLNGDGKGDIALAVGRLRISDTCERCAYERLVIVIKGAAKKGYELLAVSPHVIMCSRCGNAGRDPFVCVKIEKNDLIVEQETAGGSSWTCTRTFRYIDKDLYLAHLTHNKWYDHGYCDSLDDNRDMEHTDLDLITGRRYRKTISLNCELIADDVDSVEVRPLIRLERYIGRYFDSRE</sequence>
<proteinExistence type="predicted"/>
<evidence type="ECO:0000313" key="2">
    <source>
        <dbReference type="Proteomes" id="UP001500067"/>
    </source>
</evidence>
<dbReference type="EMBL" id="BAABFA010000002">
    <property type="protein sequence ID" value="GAA4459914.1"/>
    <property type="molecule type" value="Genomic_DNA"/>
</dbReference>
<gene>
    <name evidence="1" type="ORF">GCM10023093_01770</name>
</gene>
<accession>A0ABP8N1Y7</accession>
<protein>
    <submittedName>
        <fullName evidence="1">Uncharacterized protein</fullName>
    </submittedName>
</protein>
<dbReference type="RefSeq" id="WP_345077105.1">
    <property type="nucleotide sequence ID" value="NZ_BAABFA010000002.1"/>
</dbReference>
<comment type="caution">
    <text evidence="1">The sequence shown here is derived from an EMBL/GenBank/DDBJ whole genome shotgun (WGS) entry which is preliminary data.</text>
</comment>
<organism evidence="1 2">
    <name type="scientific">Nemorincola caseinilytica</name>
    <dbReference type="NCBI Taxonomy" id="2054315"/>
    <lineage>
        <taxon>Bacteria</taxon>
        <taxon>Pseudomonadati</taxon>
        <taxon>Bacteroidota</taxon>
        <taxon>Chitinophagia</taxon>
        <taxon>Chitinophagales</taxon>
        <taxon>Chitinophagaceae</taxon>
        <taxon>Nemorincola</taxon>
    </lineage>
</organism>
<name>A0ABP8N1Y7_9BACT</name>
<evidence type="ECO:0000313" key="1">
    <source>
        <dbReference type="EMBL" id="GAA4459914.1"/>
    </source>
</evidence>
<reference evidence="2" key="1">
    <citation type="journal article" date="2019" name="Int. J. Syst. Evol. Microbiol.">
        <title>The Global Catalogue of Microorganisms (GCM) 10K type strain sequencing project: providing services to taxonomists for standard genome sequencing and annotation.</title>
        <authorList>
            <consortium name="The Broad Institute Genomics Platform"/>
            <consortium name="The Broad Institute Genome Sequencing Center for Infectious Disease"/>
            <person name="Wu L."/>
            <person name="Ma J."/>
        </authorList>
    </citation>
    <scope>NUCLEOTIDE SEQUENCE [LARGE SCALE GENOMIC DNA]</scope>
    <source>
        <strain evidence="2">JCM 32105</strain>
    </source>
</reference>